<evidence type="ECO:0000259" key="1">
    <source>
        <dbReference type="PROSITE" id="PS51186"/>
    </source>
</evidence>
<sequence length="168" mass="18305">MTSAIVRPALASDEPFLWTMLFEASHAAEQQMEVDDLRSVPELARYVEKWGGAGDLGVIGCEEGGTMLGAAWIRLFDARNAAYGYVDDRTPELAVGVVPRARGTGLGTMMLNRLLDSAAADHDAVCLSVRENNPARRLYERLGFVYVPGSEKTNRVGTTSITMVRRLG</sequence>
<dbReference type="Proteomes" id="UP000540412">
    <property type="component" value="Unassembled WGS sequence"/>
</dbReference>
<keyword evidence="2" id="KW-0687">Ribonucleoprotein</keyword>
<dbReference type="InterPro" id="IPR000182">
    <property type="entry name" value="GNAT_dom"/>
</dbReference>
<accession>A0A7W9P8I7</accession>
<dbReference type="GO" id="GO:0016747">
    <property type="term" value="F:acyltransferase activity, transferring groups other than amino-acyl groups"/>
    <property type="evidence" value="ECO:0007669"/>
    <property type="project" value="InterPro"/>
</dbReference>
<comment type="caution">
    <text evidence="2">The sequence shown here is derived from an EMBL/GenBank/DDBJ whole genome shotgun (WGS) entry which is preliminary data.</text>
</comment>
<evidence type="ECO:0000313" key="3">
    <source>
        <dbReference type="Proteomes" id="UP000540412"/>
    </source>
</evidence>
<feature type="domain" description="N-acetyltransferase" evidence="1">
    <location>
        <begin position="4"/>
        <end position="168"/>
    </location>
</feature>
<dbReference type="EMBL" id="JACHIT010000001">
    <property type="protein sequence ID" value="MBB5911467.1"/>
    <property type="molecule type" value="Genomic_DNA"/>
</dbReference>
<evidence type="ECO:0000313" key="2">
    <source>
        <dbReference type="EMBL" id="MBB5911467.1"/>
    </source>
</evidence>
<dbReference type="Pfam" id="PF00583">
    <property type="entry name" value="Acetyltransf_1"/>
    <property type="match status" value="1"/>
</dbReference>
<dbReference type="AlphaFoldDB" id="A0A7W9P8I7"/>
<protein>
    <submittedName>
        <fullName evidence="2">Ribosomal protein S18 acetylase RimI-like enzyme</fullName>
    </submittedName>
</protein>
<dbReference type="CDD" id="cd04301">
    <property type="entry name" value="NAT_SF"/>
    <property type="match status" value="1"/>
</dbReference>
<dbReference type="RefSeq" id="WP_040749496.1">
    <property type="nucleotide sequence ID" value="NZ_JACHIT010000001.1"/>
</dbReference>
<keyword evidence="2" id="KW-0689">Ribosomal protein</keyword>
<proteinExistence type="predicted"/>
<dbReference type="GO" id="GO:0005840">
    <property type="term" value="C:ribosome"/>
    <property type="evidence" value="ECO:0007669"/>
    <property type="project" value="UniProtKB-KW"/>
</dbReference>
<gene>
    <name evidence="2" type="ORF">BJY24_000334</name>
</gene>
<dbReference type="Gene3D" id="3.40.630.30">
    <property type="match status" value="1"/>
</dbReference>
<reference evidence="2 3" key="1">
    <citation type="submission" date="2020-08" db="EMBL/GenBank/DDBJ databases">
        <title>Sequencing the genomes of 1000 actinobacteria strains.</title>
        <authorList>
            <person name="Klenk H.-P."/>
        </authorList>
    </citation>
    <scope>NUCLEOTIDE SEQUENCE [LARGE SCALE GENOMIC DNA]</scope>
    <source>
        <strain evidence="2 3">DSM 43582</strain>
    </source>
</reference>
<organism evidence="2 3">
    <name type="scientific">Nocardia transvalensis</name>
    <dbReference type="NCBI Taxonomy" id="37333"/>
    <lineage>
        <taxon>Bacteria</taxon>
        <taxon>Bacillati</taxon>
        <taxon>Actinomycetota</taxon>
        <taxon>Actinomycetes</taxon>
        <taxon>Mycobacteriales</taxon>
        <taxon>Nocardiaceae</taxon>
        <taxon>Nocardia</taxon>
    </lineage>
</organism>
<dbReference type="InterPro" id="IPR016181">
    <property type="entry name" value="Acyl_CoA_acyltransferase"/>
</dbReference>
<name>A0A7W9P8I7_9NOCA</name>
<keyword evidence="3" id="KW-1185">Reference proteome</keyword>
<dbReference type="SUPFAM" id="SSF55729">
    <property type="entry name" value="Acyl-CoA N-acyltransferases (Nat)"/>
    <property type="match status" value="1"/>
</dbReference>
<dbReference type="PROSITE" id="PS51186">
    <property type="entry name" value="GNAT"/>
    <property type="match status" value="1"/>
</dbReference>